<protein>
    <recommendedName>
        <fullName evidence="2">DUF3168 domain-containing protein</fullName>
    </recommendedName>
</protein>
<gene>
    <name evidence="1" type="ORF">AVDCRST_MAG83-1721</name>
</gene>
<name>A0A6J4I643_9MICC</name>
<dbReference type="AlphaFoldDB" id="A0A6J4I643"/>
<dbReference type="RefSeq" id="WP_294567609.1">
    <property type="nucleotide sequence ID" value="NZ_CADCTE010000099.1"/>
</dbReference>
<reference evidence="1" key="1">
    <citation type="submission" date="2020-02" db="EMBL/GenBank/DDBJ databases">
        <authorList>
            <person name="Meier V. D."/>
        </authorList>
    </citation>
    <scope>NUCLEOTIDE SEQUENCE</scope>
    <source>
        <strain evidence="1">AVDCRST_MAG83</strain>
    </source>
</reference>
<accession>A0A6J4I643</accession>
<evidence type="ECO:0008006" key="2">
    <source>
        <dbReference type="Google" id="ProtNLM"/>
    </source>
</evidence>
<proteinExistence type="predicted"/>
<sequence>MSDLDALISRLTTAGVVRVYKFGSVPASPSYPYAVVSPAYGAPTVRTLDGSGKPIGRFTVQFFGRLIDGLVDAAAKAFVAFDGVELSELDGDPVAWQELSTPPYRDPDTAGVLDITHTYRF</sequence>
<dbReference type="EMBL" id="CADCTE010000099">
    <property type="protein sequence ID" value="CAA9242617.1"/>
    <property type="molecule type" value="Genomic_DNA"/>
</dbReference>
<organism evidence="1">
    <name type="scientific">uncultured Arthrobacter sp</name>
    <dbReference type="NCBI Taxonomy" id="114050"/>
    <lineage>
        <taxon>Bacteria</taxon>
        <taxon>Bacillati</taxon>
        <taxon>Actinomycetota</taxon>
        <taxon>Actinomycetes</taxon>
        <taxon>Micrococcales</taxon>
        <taxon>Micrococcaceae</taxon>
        <taxon>Arthrobacter</taxon>
        <taxon>environmental samples</taxon>
    </lineage>
</organism>
<evidence type="ECO:0000313" key="1">
    <source>
        <dbReference type="EMBL" id="CAA9242617.1"/>
    </source>
</evidence>